<reference evidence="1" key="1">
    <citation type="submission" date="2022-10" db="EMBL/GenBank/DDBJ databases">
        <title>Culturing micro-colonial fungi from biological soil crusts in the Mojave desert and describing Neophaeococcomyces mojavensis, and introducing the new genera and species Taxawa tesnikishii.</title>
        <authorList>
            <person name="Kurbessoian T."/>
            <person name="Stajich J.E."/>
        </authorList>
    </citation>
    <scope>NUCLEOTIDE SEQUENCE</scope>
    <source>
        <strain evidence="1">TK_35</strain>
    </source>
</reference>
<name>A0AA39D0Z4_9EURO</name>
<protein>
    <submittedName>
        <fullName evidence="1">Uncharacterized protein</fullName>
    </submittedName>
</protein>
<dbReference type="EMBL" id="JAPDRN010000013">
    <property type="protein sequence ID" value="KAJ9640745.1"/>
    <property type="molecule type" value="Genomic_DNA"/>
</dbReference>
<dbReference type="Proteomes" id="UP001172681">
    <property type="component" value="Unassembled WGS sequence"/>
</dbReference>
<dbReference type="AlphaFoldDB" id="A0AA39D0Z4"/>
<evidence type="ECO:0000313" key="1">
    <source>
        <dbReference type="EMBL" id="KAJ9640745.1"/>
    </source>
</evidence>
<evidence type="ECO:0000313" key="2">
    <source>
        <dbReference type="Proteomes" id="UP001172681"/>
    </source>
</evidence>
<proteinExistence type="predicted"/>
<organism evidence="1 2">
    <name type="scientific">Knufia peltigerae</name>
    <dbReference type="NCBI Taxonomy" id="1002370"/>
    <lineage>
        <taxon>Eukaryota</taxon>
        <taxon>Fungi</taxon>
        <taxon>Dikarya</taxon>
        <taxon>Ascomycota</taxon>
        <taxon>Pezizomycotina</taxon>
        <taxon>Eurotiomycetes</taxon>
        <taxon>Chaetothyriomycetidae</taxon>
        <taxon>Chaetothyriales</taxon>
        <taxon>Trichomeriaceae</taxon>
        <taxon>Knufia</taxon>
    </lineage>
</organism>
<comment type="caution">
    <text evidence="1">The sequence shown here is derived from an EMBL/GenBank/DDBJ whole genome shotgun (WGS) entry which is preliminary data.</text>
</comment>
<accession>A0AA39D0Z4</accession>
<sequence>MYEGDIKLLSFDGGGGRGSSSVATAEKLLKTVSNVSNGDDAAWSSVTGLRLVFARARRAHRGGVTTTSTRGAIAARLADMQELIDAKKEFSGMPSRLKNPFLPNVFQDQLHISMQQGIGGQALEKVGDRVEVCPKNGLQTIRQVFKTVDHSYLAISHKWTVQQDFGTALDLWVGISKREMGLPFTDADPEVESKDDHGQKVDMKYARRIIPGIAFTRRFFTKHDVQCLLERNHQLPFPGRQSHHELGRQMVESKSSLNTGSEARLSSSKTSLRLHTKKIIRYCQREQVLARLRSALFAVERSTDGGMLLSVDNSTPHHLVRHRARIRALWPLDLPTT</sequence>
<keyword evidence="2" id="KW-1185">Reference proteome</keyword>
<gene>
    <name evidence="1" type="ORF">H2204_003034</name>
</gene>